<evidence type="ECO:0000313" key="3">
    <source>
        <dbReference type="Proteomes" id="UP000177235"/>
    </source>
</evidence>
<organism evidence="2 3">
    <name type="scientific">Candidatus Doudnabacteria bacterium RIFCSPLOWO2_02_FULL_48_13</name>
    <dbReference type="NCBI Taxonomy" id="1817845"/>
    <lineage>
        <taxon>Bacteria</taxon>
        <taxon>Candidatus Doudnaibacteriota</taxon>
    </lineage>
</organism>
<reference evidence="2 3" key="1">
    <citation type="journal article" date="2016" name="Nat. Commun.">
        <title>Thousands of microbial genomes shed light on interconnected biogeochemical processes in an aquifer system.</title>
        <authorList>
            <person name="Anantharaman K."/>
            <person name="Brown C.T."/>
            <person name="Hug L.A."/>
            <person name="Sharon I."/>
            <person name="Castelle C.J."/>
            <person name="Probst A.J."/>
            <person name="Thomas B.C."/>
            <person name="Singh A."/>
            <person name="Wilkins M.J."/>
            <person name="Karaoz U."/>
            <person name="Brodie E.L."/>
            <person name="Williams K.H."/>
            <person name="Hubbard S.S."/>
            <person name="Banfield J.F."/>
        </authorList>
    </citation>
    <scope>NUCLEOTIDE SEQUENCE [LARGE SCALE GENOMIC DNA]</scope>
</reference>
<feature type="domain" description="AAA+ ATPase" evidence="1">
    <location>
        <begin position="18"/>
        <end position="141"/>
    </location>
</feature>
<dbReference type="Pfam" id="PF13635">
    <property type="entry name" value="DUF4143"/>
    <property type="match status" value="1"/>
</dbReference>
<dbReference type="AlphaFoldDB" id="A0A1F5QD75"/>
<evidence type="ECO:0000259" key="1">
    <source>
        <dbReference type="SMART" id="SM00382"/>
    </source>
</evidence>
<dbReference type="PANTHER" id="PTHR43566">
    <property type="entry name" value="CONSERVED PROTEIN"/>
    <property type="match status" value="1"/>
</dbReference>
<dbReference type="InterPro" id="IPR041682">
    <property type="entry name" value="AAA_14"/>
</dbReference>
<dbReference type="PANTHER" id="PTHR43566:SF1">
    <property type="entry name" value="AAA+ ATPASE DOMAIN-CONTAINING PROTEIN"/>
    <property type="match status" value="1"/>
</dbReference>
<gene>
    <name evidence="2" type="ORF">A3J05_03465</name>
</gene>
<dbReference type="InterPro" id="IPR025420">
    <property type="entry name" value="DUF4143"/>
</dbReference>
<comment type="caution">
    <text evidence="2">The sequence shown here is derived from an EMBL/GenBank/DDBJ whole genome shotgun (WGS) entry which is preliminary data.</text>
</comment>
<dbReference type="InterPro" id="IPR027417">
    <property type="entry name" value="P-loop_NTPase"/>
</dbReference>
<dbReference type="InterPro" id="IPR003593">
    <property type="entry name" value="AAA+_ATPase"/>
</dbReference>
<evidence type="ECO:0000313" key="2">
    <source>
        <dbReference type="EMBL" id="OGF00130.1"/>
    </source>
</evidence>
<accession>A0A1F5QD75</accession>
<proteinExistence type="predicted"/>
<dbReference type="SMART" id="SM00382">
    <property type="entry name" value="AAA"/>
    <property type="match status" value="1"/>
</dbReference>
<dbReference type="Pfam" id="PF13173">
    <property type="entry name" value="AAA_14"/>
    <property type="match status" value="1"/>
</dbReference>
<dbReference type="SUPFAM" id="SSF52540">
    <property type="entry name" value="P-loop containing nucleoside triphosphate hydrolases"/>
    <property type="match status" value="1"/>
</dbReference>
<dbReference type="InterPro" id="IPR011335">
    <property type="entry name" value="Restrct_endonuc-II-like"/>
</dbReference>
<name>A0A1F5QD75_9BACT</name>
<dbReference type="Gene3D" id="3.40.50.300">
    <property type="entry name" value="P-loop containing nucleotide triphosphate hydrolases"/>
    <property type="match status" value="1"/>
</dbReference>
<sequence length="379" mass="43476">MYYMKFKRKQHILEALVPKRVLVIYGPRRVGKTTMLKDYIDTQSDKRVYFSTGDDIDLRKIIQSERLKEILDFARPFDVIAIDEAQFIPSIGLGAKMIIDAFPEKNIILTGSSSLDLSNKIGEPLTGRHFTLTLFPLSQGEMDGSRFELNTHREDFLIYGSYPEVLNEPDIERKKKILTELVASYLFKDALALEAVRSPDTLLNIAKCLAFQVGNEVSINEVARTAKTDAKTAAKYLDLLEKMFIIRRVRGFSRNLRNEISKKPKYYFLDNGVRNAVISQFNSLSLRNDIGALWENFIFMELLKKSGIEETYDNYYFWRTHTGQEIDIIKETNGALTAIECKWANSAGATPSLWKEAYPQAPLLTVHKDNYLDMLIKQP</sequence>
<protein>
    <recommendedName>
        <fullName evidence="1">AAA+ ATPase domain-containing protein</fullName>
    </recommendedName>
</protein>
<dbReference type="SUPFAM" id="SSF52980">
    <property type="entry name" value="Restriction endonuclease-like"/>
    <property type="match status" value="1"/>
</dbReference>
<dbReference type="Proteomes" id="UP000177235">
    <property type="component" value="Unassembled WGS sequence"/>
</dbReference>
<dbReference type="EMBL" id="MFFF01000001">
    <property type="protein sequence ID" value="OGF00130.1"/>
    <property type="molecule type" value="Genomic_DNA"/>
</dbReference>